<name>A0A9D4UBV0_ADICA</name>
<proteinExistence type="predicted"/>
<accession>A0A9D4UBV0</accession>
<comment type="caution">
    <text evidence="1">The sequence shown here is derived from an EMBL/GenBank/DDBJ whole genome shotgun (WGS) entry which is preliminary data.</text>
</comment>
<dbReference type="EMBL" id="JABFUD020000020">
    <property type="protein sequence ID" value="KAI5064334.1"/>
    <property type="molecule type" value="Genomic_DNA"/>
</dbReference>
<sequence>MSAWFVCAMQHANLGRLGILQQLETCAMRHANLVPAKVKVTQWFFFLLHIYINPNFSLLSSFKWCSHAPFGCASNMQGGDWKVQ</sequence>
<evidence type="ECO:0000313" key="1">
    <source>
        <dbReference type="EMBL" id="KAI5064334.1"/>
    </source>
</evidence>
<reference evidence="1" key="1">
    <citation type="submission" date="2021-01" db="EMBL/GenBank/DDBJ databases">
        <title>Adiantum capillus-veneris genome.</title>
        <authorList>
            <person name="Fang Y."/>
            <person name="Liao Q."/>
        </authorList>
    </citation>
    <scope>NUCLEOTIDE SEQUENCE</scope>
    <source>
        <strain evidence="1">H3</strain>
        <tissue evidence="1">Leaf</tissue>
    </source>
</reference>
<keyword evidence="2" id="KW-1185">Reference proteome</keyword>
<dbReference type="AlphaFoldDB" id="A0A9D4UBV0"/>
<protein>
    <submittedName>
        <fullName evidence="1">Uncharacterized protein</fullName>
    </submittedName>
</protein>
<gene>
    <name evidence="1" type="ORF">GOP47_0021004</name>
</gene>
<dbReference type="Proteomes" id="UP000886520">
    <property type="component" value="Chromosome 20"/>
</dbReference>
<evidence type="ECO:0000313" key="2">
    <source>
        <dbReference type="Proteomes" id="UP000886520"/>
    </source>
</evidence>
<organism evidence="1 2">
    <name type="scientific">Adiantum capillus-veneris</name>
    <name type="common">Maidenhair fern</name>
    <dbReference type="NCBI Taxonomy" id="13818"/>
    <lineage>
        <taxon>Eukaryota</taxon>
        <taxon>Viridiplantae</taxon>
        <taxon>Streptophyta</taxon>
        <taxon>Embryophyta</taxon>
        <taxon>Tracheophyta</taxon>
        <taxon>Polypodiopsida</taxon>
        <taxon>Polypodiidae</taxon>
        <taxon>Polypodiales</taxon>
        <taxon>Pteridineae</taxon>
        <taxon>Pteridaceae</taxon>
        <taxon>Vittarioideae</taxon>
        <taxon>Adiantum</taxon>
    </lineage>
</organism>